<accession>A0A3B0S4I3</accession>
<evidence type="ECO:0000259" key="1">
    <source>
        <dbReference type="Pfam" id="PF04101"/>
    </source>
</evidence>
<feature type="domain" description="Glycosyl transferase family 28 C-terminal" evidence="1">
    <location>
        <begin position="2"/>
        <end position="148"/>
    </location>
</feature>
<gene>
    <name evidence="2" type="ORF">MNBD_ACTINO01-1391</name>
</gene>
<sequence>MLGVIGGSLGASALNEITHRLASSSDRSFEILHITGPTHEELVGAQALGVEGWVVRGYEKDMPRLYAAVDLVLSRGGALTVAELHATRTAAVIVPLPAGGGYQGINAADVVGLGGAFVIDQDHADEIVSTVLSLLGDRGRLSEMRARLENAPHLTAAGRIADRVLEVQGA</sequence>
<name>A0A3B0S4I3_9ZZZZ</name>
<dbReference type="GO" id="GO:0016758">
    <property type="term" value="F:hexosyltransferase activity"/>
    <property type="evidence" value="ECO:0007669"/>
    <property type="project" value="InterPro"/>
</dbReference>
<dbReference type="SUPFAM" id="SSF53756">
    <property type="entry name" value="UDP-Glycosyltransferase/glycogen phosphorylase"/>
    <property type="match status" value="1"/>
</dbReference>
<dbReference type="EMBL" id="UOEI01000266">
    <property type="protein sequence ID" value="VAV99757.1"/>
    <property type="molecule type" value="Genomic_DNA"/>
</dbReference>
<dbReference type="Gene3D" id="3.40.50.2000">
    <property type="entry name" value="Glycogen Phosphorylase B"/>
    <property type="match status" value="1"/>
</dbReference>
<dbReference type="CDD" id="cd03785">
    <property type="entry name" value="GT28_MurG"/>
    <property type="match status" value="1"/>
</dbReference>
<organism evidence="2">
    <name type="scientific">hydrothermal vent metagenome</name>
    <dbReference type="NCBI Taxonomy" id="652676"/>
    <lineage>
        <taxon>unclassified sequences</taxon>
        <taxon>metagenomes</taxon>
        <taxon>ecological metagenomes</taxon>
    </lineage>
</organism>
<dbReference type="PANTHER" id="PTHR21015">
    <property type="entry name" value="UDP-N-ACETYLGLUCOSAMINE--N-ACETYLMURAMYL-(PENTAPEPTIDE) PYROPHOSPHORYL-UNDECAPRENOL N-ACETYLGLUCOSAMINE TRANSFERASE 1"/>
    <property type="match status" value="1"/>
</dbReference>
<evidence type="ECO:0000313" key="2">
    <source>
        <dbReference type="EMBL" id="VAV99757.1"/>
    </source>
</evidence>
<protein>
    <recommendedName>
        <fullName evidence="1">Glycosyl transferase family 28 C-terminal domain-containing protein</fullName>
    </recommendedName>
</protein>
<reference evidence="2" key="1">
    <citation type="submission" date="2018-06" db="EMBL/GenBank/DDBJ databases">
        <authorList>
            <person name="Zhirakovskaya E."/>
        </authorList>
    </citation>
    <scope>NUCLEOTIDE SEQUENCE</scope>
</reference>
<dbReference type="InterPro" id="IPR007235">
    <property type="entry name" value="Glyco_trans_28_C"/>
</dbReference>
<proteinExistence type="predicted"/>
<dbReference type="AlphaFoldDB" id="A0A3B0S4I3"/>
<dbReference type="Pfam" id="PF04101">
    <property type="entry name" value="Glyco_tran_28_C"/>
    <property type="match status" value="1"/>
</dbReference>
<dbReference type="PANTHER" id="PTHR21015:SF22">
    <property type="entry name" value="GLYCOSYLTRANSFERASE"/>
    <property type="match status" value="1"/>
</dbReference>